<feature type="non-terminal residue" evidence="1">
    <location>
        <position position="1"/>
    </location>
</feature>
<organism evidence="1 2">
    <name type="scientific">Rotaria socialis</name>
    <dbReference type="NCBI Taxonomy" id="392032"/>
    <lineage>
        <taxon>Eukaryota</taxon>
        <taxon>Metazoa</taxon>
        <taxon>Spiralia</taxon>
        <taxon>Gnathifera</taxon>
        <taxon>Rotifera</taxon>
        <taxon>Eurotatoria</taxon>
        <taxon>Bdelloidea</taxon>
        <taxon>Philodinida</taxon>
        <taxon>Philodinidae</taxon>
        <taxon>Rotaria</taxon>
    </lineage>
</organism>
<dbReference type="SUPFAM" id="SSF56672">
    <property type="entry name" value="DNA/RNA polymerases"/>
    <property type="match status" value="1"/>
</dbReference>
<dbReference type="Gene3D" id="3.30.70.270">
    <property type="match status" value="1"/>
</dbReference>
<proteinExistence type="predicted"/>
<protein>
    <recommendedName>
        <fullName evidence="3">Reverse transcriptase/retrotransposon-derived protein RNase H-like domain-containing protein</fullName>
    </recommendedName>
</protein>
<reference evidence="1" key="1">
    <citation type="submission" date="2021-02" db="EMBL/GenBank/DDBJ databases">
        <authorList>
            <person name="Nowell W R."/>
        </authorList>
    </citation>
    <scope>NUCLEOTIDE SEQUENCE</scope>
</reference>
<accession>A0A822CF20</accession>
<gene>
    <name evidence="1" type="ORF">QYT958_LOCUS41470</name>
</gene>
<name>A0A822CF20_9BILA</name>
<dbReference type="InterPro" id="IPR043502">
    <property type="entry name" value="DNA/RNA_pol_sf"/>
</dbReference>
<sequence length="72" mass="8083">MNLREPTTLAAANKFLGGMSWYRKFLPQFASVAAPIISVTNLTKPNRKNQPLFLQFPNDDYPIILTTDASKV</sequence>
<dbReference type="InterPro" id="IPR043128">
    <property type="entry name" value="Rev_trsase/Diguanyl_cyclase"/>
</dbReference>
<evidence type="ECO:0000313" key="1">
    <source>
        <dbReference type="EMBL" id="CAF5042160.1"/>
    </source>
</evidence>
<evidence type="ECO:0000313" key="2">
    <source>
        <dbReference type="Proteomes" id="UP000663848"/>
    </source>
</evidence>
<dbReference type="Proteomes" id="UP000663848">
    <property type="component" value="Unassembled WGS sequence"/>
</dbReference>
<evidence type="ECO:0008006" key="3">
    <source>
        <dbReference type="Google" id="ProtNLM"/>
    </source>
</evidence>
<dbReference type="EMBL" id="CAJOBR010047343">
    <property type="protein sequence ID" value="CAF5042160.1"/>
    <property type="molecule type" value="Genomic_DNA"/>
</dbReference>
<comment type="caution">
    <text evidence="1">The sequence shown here is derived from an EMBL/GenBank/DDBJ whole genome shotgun (WGS) entry which is preliminary data.</text>
</comment>
<dbReference type="AlphaFoldDB" id="A0A822CF20"/>